<feature type="domain" description="NTP pyrophosphohydrolase MazG-like" evidence="1">
    <location>
        <begin position="23"/>
        <end position="94"/>
    </location>
</feature>
<dbReference type="InterPro" id="IPR012359">
    <property type="entry name" value="MazG-related_YpjD"/>
</dbReference>
<dbReference type="Gene3D" id="1.10.287.1080">
    <property type="entry name" value="MazG-like"/>
    <property type="match status" value="1"/>
</dbReference>
<name>C6A3X3_THESM</name>
<dbReference type="HOGENOM" id="CLU_142229_1_0_2"/>
<keyword evidence="3" id="KW-1185">Reference proteome</keyword>
<dbReference type="PANTHER" id="PTHR42692:SF1">
    <property type="entry name" value="NUCLEOTIDE PYROPHOSPHOHYDROLASE"/>
    <property type="match status" value="1"/>
</dbReference>
<dbReference type="STRING" id="604354.TSIB_1264"/>
<organism evidence="2 3">
    <name type="scientific">Thermococcus sibiricus (strain DSM 12597 / MM 739)</name>
    <dbReference type="NCBI Taxonomy" id="604354"/>
    <lineage>
        <taxon>Archaea</taxon>
        <taxon>Methanobacteriati</taxon>
        <taxon>Methanobacteriota</taxon>
        <taxon>Thermococci</taxon>
        <taxon>Thermococcales</taxon>
        <taxon>Thermococcaceae</taxon>
        <taxon>Thermococcus</taxon>
    </lineage>
</organism>
<dbReference type="PANTHER" id="PTHR42692">
    <property type="entry name" value="NUCLEOTIDE PYROPHOSPHOHYDROLASE"/>
    <property type="match status" value="1"/>
</dbReference>
<reference evidence="2 3" key="1">
    <citation type="journal article" date="2009" name="Appl. Environ. Microbiol.">
        <title>Metabolic versatility and indigenous origin of the archaeon Thermococcus sibiricus, isolated from a siberian oil reservoir, as revealed by genome analysis.</title>
        <authorList>
            <person name="Mardanov A.V."/>
            <person name="Ravin N.V."/>
            <person name="Svetlitchnyi V.A."/>
            <person name="Beletsky A.V."/>
            <person name="Miroshnichenko M.L."/>
            <person name="Bonch-Osmolovskaya E.A."/>
            <person name="Skryabin K.G."/>
        </authorList>
    </citation>
    <scope>NUCLEOTIDE SEQUENCE [LARGE SCALE GENOMIC DNA]</scope>
    <source>
        <strain evidence="3">DSM 12597 / MM 739</strain>
    </source>
</reference>
<evidence type="ECO:0000259" key="1">
    <source>
        <dbReference type="Pfam" id="PF03819"/>
    </source>
</evidence>
<dbReference type="InterPro" id="IPR004518">
    <property type="entry name" value="MazG-like_dom"/>
</dbReference>
<dbReference type="AlphaFoldDB" id="C6A3X3"/>
<protein>
    <submittedName>
        <fullName evidence="2">Putative regulatory protein</fullName>
    </submittedName>
</protein>
<dbReference type="Pfam" id="PF03819">
    <property type="entry name" value="MazG"/>
    <property type="match status" value="1"/>
</dbReference>
<dbReference type="RefSeq" id="WP_015849537.1">
    <property type="nucleotide sequence ID" value="NC_012883.1"/>
</dbReference>
<sequence>MKNLQEKVDSLIKEFGGYWEPFAMLAAVIEELGELSNEILKLEDIKTSKEIPKVEEELGDVLFALFCIANYYNIDVEKALNKTIIKYSSRDKERRNFSTP</sequence>
<dbReference type="KEGG" id="tsi:TSIB_1264"/>
<evidence type="ECO:0000313" key="2">
    <source>
        <dbReference type="EMBL" id="ACS90318.1"/>
    </source>
</evidence>
<evidence type="ECO:0000313" key="3">
    <source>
        <dbReference type="Proteomes" id="UP000009079"/>
    </source>
</evidence>
<gene>
    <name evidence="2" type="ordered locus">TSIB_1264</name>
</gene>
<dbReference type="EMBL" id="CP001463">
    <property type="protein sequence ID" value="ACS90318.1"/>
    <property type="molecule type" value="Genomic_DNA"/>
</dbReference>
<dbReference type="Proteomes" id="UP000009079">
    <property type="component" value="Chromosome"/>
</dbReference>
<dbReference type="OrthoDB" id="85269at2157"/>
<dbReference type="eggNOG" id="arCOG01084">
    <property type="taxonomic scope" value="Archaea"/>
</dbReference>
<dbReference type="GeneID" id="8096263"/>
<dbReference type="PIRSF" id="PIRSF029904">
    <property type="entry name" value="UCP029904_pph"/>
    <property type="match status" value="1"/>
</dbReference>
<accession>C6A3X3</accession>
<dbReference type="InterPro" id="IPR047046">
    <property type="entry name" value="YpjD/YvdC"/>
</dbReference>
<proteinExistence type="predicted"/>
<dbReference type="SUPFAM" id="SSF101386">
    <property type="entry name" value="all-alpha NTP pyrophosphatases"/>
    <property type="match status" value="1"/>
</dbReference>